<dbReference type="Proteomes" id="UP000325081">
    <property type="component" value="Unassembled WGS sequence"/>
</dbReference>
<comment type="caution">
    <text evidence="1">The sequence shown here is derived from an EMBL/GenBank/DDBJ whole genome shotgun (WGS) entry which is preliminary data.</text>
</comment>
<dbReference type="EMBL" id="BKCP01012848">
    <property type="protein sequence ID" value="GER56904.1"/>
    <property type="molecule type" value="Genomic_DNA"/>
</dbReference>
<organism evidence="1 2">
    <name type="scientific">Striga asiatica</name>
    <name type="common">Asiatic witchweed</name>
    <name type="synonym">Buchnera asiatica</name>
    <dbReference type="NCBI Taxonomy" id="4170"/>
    <lineage>
        <taxon>Eukaryota</taxon>
        <taxon>Viridiplantae</taxon>
        <taxon>Streptophyta</taxon>
        <taxon>Embryophyta</taxon>
        <taxon>Tracheophyta</taxon>
        <taxon>Spermatophyta</taxon>
        <taxon>Magnoliopsida</taxon>
        <taxon>eudicotyledons</taxon>
        <taxon>Gunneridae</taxon>
        <taxon>Pentapetalae</taxon>
        <taxon>asterids</taxon>
        <taxon>lamiids</taxon>
        <taxon>Lamiales</taxon>
        <taxon>Orobanchaceae</taxon>
        <taxon>Buchnereae</taxon>
        <taxon>Striga</taxon>
    </lineage>
</organism>
<evidence type="ECO:0000313" key="1">
    <source>
        <dbReference type="EMBL" id="GER56904.1"/>
    </source>
</evidence>
<evidence type="ECO:0000313" key="2">
    <source>
        <dbReference type="Proteomes" id="UP000325081"/>
    </source>
</evidence>
<reference evidence="2" key="1">
    <citation type="journal article" date="2019" name="Curr. Biol.">
        <title>Genome Sequence of Striga asiatica Provides Insight into the Evolution of Plant Parasitism.</title>
        <authorList>
            <person name="Yoshida S."/>
            <person name="Kim S."/>
            <person name="Wafula E.K."/>
            <person name="Tanskanen J."/>
            <person name="Kim Y.M."/>
            <person name="Honaas L."/>
            <person name="Yang Z."/>
            <person name="Spallek T."/>
            <person name="Conn C.E."/>
            <person name="Ichihashi Y."/>
            <person name="Cheong K."/>
            <person name="Cui S."/>
            <person name="Der J.P."/>
            <person name="Gundlach H."/>
            <person name="Jiao Y."/>
            <person name="Hori C."/>
            <person name="Ishida J.K."/>
            <person name="Kasahara H."/>
            <person name="Kiba T."/>
            <person name="Kim M.S."/>
            <person name="Koo N."/>
            <person name="Laohavisit A."/>
            <person name="Lee Y.H."/>
            <person name="Lumba S."/>
            <person name="McCourt P."/>
            <person name="Mortimer J.C."/>
            <person name="Mutuku J.M."/>
            <person name="Nomura T."/>
            <person name="Sasaki-Sekimoto Y."/>
            <person name="Seto Y."/>
            <person name="Wang Y."/>
            <person name="Wakatake T."/>
            <person name="Sakakibara H."/>
            <person name="Demura T."/>
            <person name="Yamaguchi S."/>
            <person name="Yoneyama K."/>
            <person name="Manabe R.I."/>
            <person name="Nelson D.C."/>
            <person name="Schulman A.H."/>
            <person name="Timko M.P."/>
            <person name="dePamphilis C.W."/>
            <person name="Choi D."/>
            <person name="Shirasu K."/>
        </authorList>
    </citation>
    <scope>NUCLEOTIDE SEQUENCE [LARGE SCALE GENOMIC DNA]</scope>
    <source>
        <strain evidence="2">cv. UVA1</strain>
    </source>
</reference>
<proteinExistence type="predicted"/>
<dbReference type="AlphaFoldDB" id="A0A5A7RIC6"/>
<gene>
    <name evidence="1" type="ORF">STAS_34666</name>
</gene>
<name>A0A5A7RIC6_STRAF</name>
<accession>A0A5A7RIC6</accession>
<sequence>MEMKMDKFFERIKDLVFQSKDSPSTRATYDGTIVDEEVDLENNQQDTETARTVDDVEEKVGVHDDVGLEMRAKDKIVLVEDKFSEEVVSSKKNEHGFDTRHQKKRKAAVRLTPWRNPGKRQKIPTVTKYDPHRTLDEAKHEDLKVWLVNSPERYVFALS</sequence>
<keyword evidence="2" id="KW-1185">Reference proteome</keyword>
<protein>
    <submittedName>
        <fullName evidence="1">Nef-associated protein 1</fullName>
    </submittedName>
</protein>